<keyword evidence="9 10" id="KW-0472">Membrane</keyword>
<evidence type="ECO:0000256" key="9">
    <source>
        <dbReference type="ARBA" id="ARBA00023136"/>
    </source>
</evidence>
<dbReference type="GO" id="GO:0015031">
    <property type="term" value="P:protein transport"/>
    <property type="evidence" value="ECO:0007669"/>
    <property type="project" value="UniProtKB-KW"/>
</dbReference>
<sequence length="298" mass="33487">MGKRAAGPPEVHTVGEESCQQVLRMPAMEPKGCNLIETVENLSDQFLHLTKRFLPHLARLCLISTFLEDGIHTWWQWNEQKESIKMSGSSSPLLPFILGMISSFGQLVGCVLILVQKFVPCACFVLFGIIFMQVLAFGLLWNLRFLMRNIALAGGLLFLLAESRAEGKSMFAGVPTLDCTSPQQYIRLGGRVLLLLMFISLLHFEVNVFTIFQDVSKMVLVILVAIGFKTKLAALTLVIWLFLINLVENPFWIIPANRPLHDFMKYDFFHTTSVIGGFLLVVALGPGEISVDKQKKQW</sequence>
<comment type="subcellular location">
    <subcellularLocation>
        <location evidence="1">Endoplasmic reticulum membrane</location>
        <topology evidence="1">Multi-pass membrane protein</topology>
    </subcellularLocation>
</comment>
<dbReference type="InParanoid" id="F7CWI4"/>
<dbReference type="STRING" id="13616.ENSMODP00000014721"/>
<dbReference type="eggNOG" id="KOG3998">
    <property type="taxonomic scope" value="Eukaryota"/>
</dbReference>
<keyword evidence="6" id="KW-0256">Endoplasmic reticulum</keyword>
<dbReference type="RefSeq" id="XP_007489151.1">
    <property type="nucleotide sequence ID" value="XM_007489089.3"/>
</dbReference>
<name>F7CWI4_MONDO</name>
<dbReference type="GO" id="GO:0007030">
    <property type="term" value="P:Golgi organization"/>
    <property type="evidence" value="ECO:0000318"/>
    <property type="project" value="GO_Central"/>
</dbReference>
<accession>F7CWI4</accession>
<dbReference type="InterPro" id="IPR045214">
    <property type="entry name" value="Surf1/Surf4"/>
</dbReference>
<evidence type="ECO:0000256" key="3">
    <source>
        <dbReference type="ARBA" id="ARBA00018454"/>
    </source>
</evidence>
<evidence type="ECO:0000256" key="2">
    <source>
        <dbReference type="ARBA" id="ARBA00006945"/>
    </source>
</evidence>
<evidence type="ECO:0000256" key="8">
    <source>
        <dbReference type="ARBA" id="ARBA00022989"/>
    </source>
</evidence>
<comment type="similarity">
    <text evidence="2">Belongs to the SURF4 family.</text>
</comment>
<dbReference type="PANTHER" id="PTHR23427">
    <property type="entry name" value="SURFEIT LOCUS PROTEIN"/>
    <property type="match status" value="1"/>
</dbReference>
<evidence type="ECO:0000256" key="6">
    <source>
        <dbReference type="ARBA" id="ARBA00022824"/>
    </source>
</evidence>
<evidence type="ECO:0000256" key="7">
    <source>
        <dbReference type="ARBA" id="ARBA00022927"/>
    </source>
</evidence>
<dbReference type="GO" id="GO:0005793">
    <property type="term" value="C:endoplasmic reticulum-Golgi intermediate compartment"/>
    <property type="evidence" value="ECO:0000318"/>
    <property type="project" value="GO_Central"/>
</dbReference>
<dbReference type="HOGENOM" id="CLU_056195_2_0_1"/>
<reference evidence="11" key="2">
    <citation type="submission" date="2025-08" db="UniProtKB">
        <authorList>
            <consortium name="Ensembl"/>
        </authorList>
    </citation>
    <scope>IDENTIFICATION</scope>
</reference>
<dbReference type="GO" id="GO:0005783">
    <property type="term" value="C:endoplasmic reticulum"/>
    <property type="evidence" value="ECO:0000318"/>
    <property type="project" value="GO_Central"/>
</dbReference>
<evidence type="ECO:0000313" key="12">
    <source>
        <dbReference type="Proteomes" id="UP000002280"/>
    </source>
</evidence>
<dbReference type="Pfam" id="PF02077">
    <property type="entry name" value="SURF4"/>
    <property type="match status" value="1"/>
</dbReference>
<dbReference type="PANTHER" id="PTHR23427:SF14">
    <property type="entry name" value="SURFEIT LOCUS PROTEIN 4"/>
    <property type="match status" value="1"/>
</dbReference>
<reference evidence="11" key="3">
    <citation type="submission" date="2025-09" db="UniProtKB">
        <authorList>
            <consortium name="Ensembl"/>
        </authorList>
    </citation>
    <scope>IDENTIFICATION</scope>
</reference>
<dbReference type="Proteomes" id="UP000002280">
    <property type="component" value="Chromosome 3"/>
</dbReference>
<feature type="transmembrane region" description="Helical" evidence="10">
    <location>
        <begin position="121"/>
        <end position="139"/>
    </location>
</feature>
<evidence type="ECO:0000256" key="5">
    <source>
        <dbReference type="ARBA" id="ARBA00022692"/>
    </source>
</evidence>
<dbReference type="InterPro" id="IPR002995">
    <property type="entry name" value="Surf4"/>
</dbReference>
<dbReference type="GeneID" id="100027243"/>
<dbReference type="Ensembl" id="ENSMODT00000014993.4">
    <property type="protein sequence ID" value="ENSMODP00000014721.3"/>
    <property type="gene ID" value="ENSMODG00000011755.4"/>
</dbReference>
<evidence type="ECO:0000256" key="1">
    <source>
        <dbReference type="ARBA" id="ARBA00004477"/>
    </source>
</evidence>
<dbReference type="KEGG" id="mdo:100027243"/>
<dbReference type="OMA" id="PLHDFMK"/>
<keyword evidence="5 10" id="KW-0812">Transmembrane</keyword>
<organism evidence="11 12">
    <name type="scientific">Monodelphis domestica</name>
    <name type="common">Gray short-tailed opossum</name>
    <dbReference type="NCBI Taxonomy" id="13616"/>
    <lineage>
        <taxon>Eukaryota</taxon>
        <taxon>Metazoa</taxon>
        <taxon>Chordata</taxon>
        <taxon>Craniata</taxon>
        <taxon>Vertebrata</taxon>
        <taxon>Euteleostomi</taxon>
        <taxon>Mammalia</taxon>
        <taxon>Metatheria</taxon>
        <taxon>Didelphimorphia</taxon>
        <taxon>Didelphidae</taxon>
        <taxon>Monodelphis</taxon>
    </lineage>
</organism>
<keyword evidence="8 10" id="KW-1133">Transmembrane helix</keyword>
<dbReference type="AlphaFoldDB" id="F7CWI4"/>
<feature type="transmembrane region" description="Helical" evidence="10">
    <location>
        <begin position="93"/>
        <end position="114"/>
    </location>
</feature>
<gene>
    <name evidence="11" type="primary">LOC100027243</name>
</gene>
<dbReference type="GeneTree" id="ENSGT00530000064123"/>
<protein>
    <recommendedName>
        <fullName evidence="3">Surfeit locus protein 4</fullName>
    </recommendedName>
</protein>
<evidence type="ECO:0000313" key="11">
    <source>
        <dbReference type="Ensembl" id="ENSMODP00000014721.3"/>
    </source>
</evidence>
<reference evidence="11 12" key="1">
    <citation type="journal article" date="2007" name="Nature">
        <title>Genome of the marsupial Monodelphis domestica reveals innovation in non-coding sequences.</title>
        <authorList>
            <person name="Mikkelsen T.S."/>
            <person name="Wakefield M.J."/>
            <person name="Aken B."/>
            <person name="Amemiya C.T."/>
            <person name="Chang J.L."/>
            <person name="Duke S."/>
            <person name="Garber M."/>
            <person name="Gentles A.J."/>
            <person name="Goodstadt L."/>
            <person name="Heger A."/>
            <person name="Jurka J."/>
            <person name="Kamal M."/>
            <person name="Mauceli E."/>
            <person name="Searle S.M."/>
            <person name="Sharpe T."/>
            <person name="Baker M.L."/>
            <person name="Batzer M.A."/>
            <person name="Benos P.V."/>
            <person name="Belov K."/>
            <person name="Clamp M."/>
            <person name="Cook A."/>
            <person name="Cuff J."/>
            <person name="Das R."/>
            <person name="Davidow L."/>
            <person name="Deakin J.E."/>
            <person name="Fazzari M.J."/>
            <person name="Glass J.L."/>
            <person name="Grabherr M."/>
            <person name="Greally J.M."/>
            <person name="Gu W."/>
            <person name="Hore T.A."/>
            <person name="Huttley G.A."/>
            <person name="Kleber M."/>
            <person name="Jirtle R.L."/>
            <person name="Koina E."/>
            <person name="Lee J.T."/>
            <person name="Mahony S."/>
            <person name="Marra M.A."/>
            <person name="Miller R.D."/>
            <person name="Nicholls R.D."/>
            <person name="Oda M."/>
            <person name="Papenfuss A.T."/>
            <person name="Parra Z.E."/>
            <person name="Pollock D.D."/>
            <person name="Ray D.A."/>
            <person name="Schein J.E."/>
            <person name="Speed T.P."/>
            <person name="Thompson K."/>
            <person name="VandeBerg J.L."/>
            <person name="Wade C.M."/>
            <person name="Walker J.A."/>
            <person name="Waters P.D."/>
            <person name="Webber C."/>
            <person name="Weidman J.R."/>
            <person name="Xie X."/>
            <person name="Zody M.C."/>
            <person name="Baldwin J."/>
            <person name="Abdouelleil A."/>
            <person name="Abdulkadir J."/>
            <person name="Abebe A."/>
            <person name="Abera B."/>
            <person name="Abreu J."/>
            <person name="Acer S.C."/>
            <person name="Aftuck L."/>
            <person name="Alexander A."/>
            <person name="An P."/>
            <person name="Anderson E."/>
            <person name="Anderson S."/>
            <person name="Arachi H."/>
            <person name="Azer M."/>
            <person name="Bachantsang P."/>
            <person name="Barry A."/>
            <person name="Bayul T."/>
            <person name="Berlin A."/>
            <person name="Bessette D."/>
            <person name="Bloom T."/>
            <person name="Bloom T."/>
            <person name="Boguslavskiy L."/>
            <person name="Bonnet C."/>
            <person name="Boukhgalter B."/>
            <person name="Bourzgui I."/>
            <person name="Brown A."/>
            <person name="Cahill P."/>
            <person name="Channer S."/>
            <person name="Cheshatsang Y."/>
            <person name="Chuda L."/>
            <person name="Citroen M."/>
            <person name="Collymore A."/>
            <person name="Cooke P."/>
            <person name="Costello M."/>
            <person name="D'Aco K."/>
            <person name="Daza R."/>
            <person name="De Haan G."/>
            <person name="DeGray S."/>
            <person name="DeMaso C."/>
            <person name="Dhargay N."/>
            <person name="Dooley K."/>
            <person name="Dooley E."/>
            <person name="Doricent M."/>
            <person name="Dorje P."/>
            <person name="Dorjee K."/>
            <person name="Dupes A."/>
            <person name="Elong R."/>
            <person name="Falk J."/>
            <person name="Farina A."/>
            <person name="Faro S."/>
            <person name="Ferguson D."/>
            <person name="Fisher S."/>
            <person name="Foley C.D."/>
            <person name="Franke A."/>
            <person name="Friedrich D."/>
            <person name="Gadbois L."/>
            <person name="Gearin G."/>
            <person name="Gearin C.R."/>
            <person name="Giannoukos G."/>
            <person name="Goode T."/>
            <person name="Graham J."/>
            <person name="Grandbois E."/>
            <person name="Grewal S."/>
            <person name="Gyaltsen K."/>
            <person name="Hafez N."/>
            <person name="Hagos B."/>
            <person name="Hall J."/>
            <person name="Henson C."/>
            <person name="Hollinger A."/>
            <person name="Honan T."/>
            <person name="Huard M.D."/>
            <person name="Hughes L."/>
            <person name="Hurhula B."/>
            <person name="Husby M.E."/>
            <person name="Kamat A."/>
            <person name="Kanga B."/>
            <person name="Kashin S."/>
            <person name="Khazanovich D."/>
            <person name="Kisner P."/>
            <person name="Lance K."/>
            <person name="Lara M."/>
            <person name="Lee W."/>
            <person name="Lennon N."/>
            <person name="Letendre F."/>
            <person name="LeVine R."/>
            <person name="Lipovsky A."/>
            <person name="Liu X."/>
            <person name="Liu J."/>
            <person name="Liu S."/>
            <person name="Lokyitsang T."/>
            <person name="Lokyitsang Y."/>
            <person name="Lubonja R."/>
            <person name="Lui A."/>
            <person name="MacDonald P."/>
            <person name="Magnisalis V."/>
            <person name="Maru K."/>
            <person name="Matthews C."/>
            <person name="McCusker W."/>
            <person name="McDonough S."/>
            <person name="Mehta T."/>
            <person name="Meldrim J."/>
            <person name="Meneus L."/>
            <person name="Mihai O."/>
            <person name="Mihalev A."/>
            <person name="Mihova T."/>
            <person name="Mittelman R."/>
            <person name="Mlenga V."/>
            <person name="Montmayeur A."/>
            <person name="Mulrain L."/>
            <person name="Navidi A."/>
            <person name="Naylor J."/>
            <person name="Negash T."/>
            <person name="Nguyen T."/>
            <person name="Nguyen N."/>
            <person name="Nicol R."/>
            <person name="Norbu C."/>
            <person name="Norbu N."/>
            <person name="Novod N."/>
            <person name="O'Neill B."/>
            <person name="Osman S."/>
            <person name="Markiewicz E."/>
            <person name="Oyono O.L."/>
            <person name="Patti C."/>
            <person name="Phunkhang P."/>
            <person name="Pierre F."/>
            <person name="Priest M."/>
            <person name="Raghuraman S."/>
            <person name="Rege F."/>
            <person name="Reyes R."/>
            <person name="Rise C."/>
            <person name="Rogov P."/>
            <person name="Ross K."/>
            <person name="Ryan E."/>
            <person name="Settipalli S."/>
            <person name="Shea T."/>
            <person name="Sherpa N."/>
            <person name="Shi L."/>
            <person name="Shih D."/>
            <person name="Sparrow T."/>
            <person name="Spaulding J."/>
            <person name="Stalker J."/>
            <person name="Stange-Thomann N."/>
            <person name="Stavropoulos S."/>
            <person name="Stone C."/>
            <person name="Strader C."/>
            <person name="Tesfaye S."/>
            <person name="Thomson T."/>
            <person name="Thoulutsang Y."/>
            <person name="Thoulutsang D."/>
            <person name="Topham K."/>
            <person name="Topping I."/>
            <person name="Tsamla T."/>
            <person name="Vassiliev H."/>
            <person name="Vo A."/>
            <person name="Wangchuk T."/>
            <person name="Wangdi T."/>
            <person name="Weiand M."/>
            <person name="Wilkinson J."/>
            <person name="Wilson A."/>
            <person name="Yadav S."/>
            <person name="Young G."/>
            <person name="Yu Q."/>
            <person name="Zembek L."/>
            <person name="Zhong D."/>
            <person name="Zimmer A."/>
            <person name="Zwirko Z."/>
            <person name="Jaffe D.B."/>
            <person name="Alvarez P."/>
            <person name="Brockman W."/>
            <person name="Butler J."/>
            <person name="Chin C."/>
            <person name="Gnerre S."/>
            <person name="MacCallum I."/>
            <person name="Graves J.A."/>
            <person name="Ponting C.P."/>
            <person name="Breen M."/>
            <person name="Samollow P.B."/>
            <person name="Lander E.S."/>
            <person name="Lindblad-Toh K."/>
        </authorList>
    </citation>
    <scope>NUCLEOTIDE SEQUENCE [LARGE SCALE GENOMIC DNA]</scope>
</reference>
<feature type="transmembrane region" description="Helical" evidence="10">
    <location>
        <begin position="268"/>
        <end position="286"/>
    </location>
</feature>
<keyword evidence="7" id="KW-0653">Protein transport</keyword>
<dbReference type="Bgee" id="ENSMODG00000011755">
    <property type="expression patterns" value="Expressed in adult mammalian kidney and 8 other cell types or tissues"/>
</dbReference>
<feature type="transmembrane region" description="Helical" evidence="10">
    <location>
        <begin position="218"/>
        <end position="247"/>
    </location>
</feature>
<feature type="transmembrane region" description="Helical" evidence="10">
    <location>
        <begin position="192"/>
        <end position="212"/>
    </location>
</feature>
<proteinExistence type="inferred from homology"/>
<dbReference type="GO" id="GO:0005789">
    <property type="term" value="C:endoplasmic reticulum membrane"/>
    <property type="evidence" value="ECO:0007669"/>
    <property type="project" value="UniProtKB-SubCell"/>
</dbReference>
<evidence type="ECO:0000256" key="4">
    <source>
        <dbReference type="ARBA" id="ARBA00022448"/>
    </source>
</evidence>
<keyword evidence="4" id="KW-0813">Transport</keyword>
<keyword evidence="12" id="KW-1185">Reference proteome</keyword>
<dbReference type="OrthoDB" id="9449810at2759"/>
<evidence type="ECO:0000256" key="10">
    <source>
        <dbReference type="SAM" id="Phobius"/>
    </source>
</evidence>